<proteinExistence type="predicted"/>
<protein>
    <recommendedName>
        <fullName evidence="3">PiggyBac transposable element-derived protein domain-containing protein</fullName>
    </recommendedName>
</protein>
<evidence type="ECO:0000313" key="2">
    <source>
        <dbReference type="Proteomes" id="UP001162156"/>
    </source>
</evidence>
<dbReference type="AlphaFoldDB" id="A0AAV8XP45"/>
<name>A0AAV8XP45_9CUCU</name>
<comment type="caution">
    <text evidence="1">The sequence shown here is derived from an EMBL/GenBank/DDBJ whole genome shotgun (WGS) entry which is preliminary data.</text>
</comment>
<dbReference type="Proteomes" id="UP001162156">
    <property type="component" value="Unassembled WGS sequence"/>
</dbReference>
<gene>
    <name evidence="1" type="ORF">NQ314_010563</name>
</gene>
<evidence type="ECO:0008006" key="3">
    <source>
        <dbReference type="Google" id="ProtNLM"/>
    </source>
</evidence>
<reference evidence="1" key="1">
    <citation type="journal article" date="2023" name="Insect Mol. Biol.">
        <title>Genome sequencing provides insights into the evolution of gene families encoding plant cell wall-degrading enzymes in longhorned beetles.</title>
        <authorList>
            <person name="Shin N.R."/>
            <person name="Okamura Y."/>
            <person name="Kirsch R."/>
            <person name="Pauchet Y."/>
        </authorList>
    </citation>
    <scope>NUCLEOTIDE SEQUENCE</scope>
    <source>
        <strain evidence="1">RBIC_L_NR</strain>
    </source>
</reference>
<dbReference type="EMBL" id="JANEYF010002945">
    <property type="protein sequence ID" value="KAJ8940832.1"/>
    <property type="molecule type" value="Genomic_DNA"/>
</dbReference>
<keyword evidence="2" id="KW-1185">Reference proteome</keyword>
<accession>A0AAV8XP45</accession>
<sequence>MGFHFLANLRRITKNLKQMRIGEEEVLEQIARNPKKEVKELKESYKNILWRKKALILDDNAVKFRGISSFPPDIENLNNPLAFFNYFFDKELMSTILDESNLFSTEKNVSRPVDLTEQDIRQFIFHISLVHMTDVISY</sequence>
<organism evidence="1 2">
    <name type="scientific">Rhamnusium bicolor</name>
    <dbReference type="NCBI Taxonomy" id="1586634"/>
    <lineage>
        <taxon>Eukaryota</taxon>
        <taxon>Metazoa</taxon>
        <taxon>Ecdysozoa</taxon>
        <taxon>Arthropoda</taxon>
        <taxon>Hexapoda</taxon>
        <taxon>Insecta</taxon>
        <taxon>Pterygota</taxon>
        <taxon>Neoptera</taxon>
        <taxon>Endopterygota</taxon>
        <taxon>Coleoptera</taxon>
        <taxon>Polyphaga</taxon>
        <taxon>Cucujiformia</taxon>
        <taxon>Chrysomeloidea</taxon>
        <taxon>Cerambycidae</taxon>
        <taxon>Lepturinae</taxon>
        <taxon>Rhagiini</taxon>
        <taxon>Rhamnusium</taxon>
    </lineage>
</organism>
<evidence type="ECO:0000313" key="1">
    <source>
        <dbReference type="EMBL" id="KAJ8940832.1"/>
    </source>
</evidence>